<dbReference type="KEGG" id="mbur:EQU24_16055"/>
<evidence type="ECO:0000313" key="2">
    <source>
        <dbReference type="Proteomes" id="UP000305881"/>
    </source>
</evidence>
<protein>
    <submittedName>
        <fullName evidence="1">Uncharacterized protein</fullName>
    </submittedName>
</protein>
<accession>A0A4V1IK41</accession>
<evidence type="ECO:0000313" key="1">
    <source>
        <dbReference type="EMBL" id="QCW83585.1"/>
    </source>
</evidence>
<name>A0A4V1IK41_METBY</name>
<sequence length="160" mass="18424">MSNEKQNIFELLAKEFELKPSDYYFLDLIPLIEMIWADGENQPAELALLYHFTIEHIAHLDRAAGIPLITTEDANDFLERFAHRRPPQRLLDALSELVLDSASSADSERNRSILKYCMDIAAACTTQYPYALRGRIVDSEKVLLDKLFAAFQNRHYFDAN</sequence>
<dbReference type="EMBL" id="CP035467">
    <property type="protein sequence ID" value="QCW83585.1"/>
    <property type="molecule type" value="Genomic_DNA"/>
</dbReference>
<dbReference type="OrthoDB" id="6198674at2"/>
<dbReference type="Proteomes" id="UP000305881">
    <property type="component" value="Chromosome"/>
</dbReference>
<proteinExistence type="predicted"/>
<organism evidence="1 2">
    <name type="scientific">Methylotuvimicrobium buryatense</name>
    <name type="common">Methylomicrobium buryatense</name>
    <dbReference type="NCBI Taxonomy" id="95641"/>
    <lineage>
        <taxon>Bacteria</taxon>
        <taxon>Pseudomonadati</taxon>
        <taxon>Pseudomonadota</taxon>
        <taxon>Gammaproteobacteria</taxon>
        <taxon>Methylococcales</taxon>
        <taxon>Methylococcaceae</taxon>
        <taxon>Methylotuvimicrobium</taxon>
    </lineage>
</organism>
<dbReference type="STRING" id="675511.GCA_000341735_04241"/>
<dbReference type="AlphaFoldDB" id="A0A4V1IK41"/>
<reference evidence="2" key="1">
    <citation type="journal article" date="2019" name="J. Bacteriol.">
        <title>A Mutagenic Screen Identifies a TonB-Dependent Receptor Required for the Lanthanide Metal Switch in the Type I Methanotroph 'Methylotuvimicrobium buryatense' 5GB1C.</title>
        <authorList>
            <person name="Groom J.D."/>
            <person name="Ford S.M."/>
            <person name="Pesesky M.W."/>
            <person name="Lidstrom M.E."/>
        </authorList>
    </citation>
    <scope>NUCLEOTIDE SEQUENCE [LARGE SCALE GENOMIC DNA]</scope>
    <source>
        <strain evidence="2">5GB1C</strain>
    </source>
</reference>
<gene>
    <name evidence="1" type="ORF">EQU24_16055</name>
</gene>
<dbReference type="RefSeq" id="WP_017842611.1">
    <property type="nucleotide sequence ID" value="NZ_CP035467.1"/>
</dbReference>
<keyword evidence="2" id="KW-1185">Reference proteome</keyword>